<proteinExistence type="predicted"/>
<reference evidence="2" key="1">
    <citation type="journal article" date="2019" name="Sci. Rep.">
        <title>Draft genome of Tanacetum cinerariifolium, the natural source of mosquito coil.</title>
        <authorList>
            <person name="Yamashiro T."/>
            <person name="Shiraishi A."/>
            <person name="Satake H."/>
            <person name="Nakayama K."/>
        </authorList>
    </citation>
    <scope>NUCLEOTIDE SEQUENCE</scope>
</reference>
<evidence type="ECO:0000259" key="1">
    <source>
        <dbReference type="Pfam" id="PF08387"/>
    </source>
</evidence>
<dbReference type="EMBL" id="BKCJ010495963">
    <property type="protein sequence ID" value="GFA82945.1"/>
    <property type="molecule type" value="Genomic_DNA"/>
</dbReference>
<gene>
    <name evidence="2" type="ORF">Tci_654917</name>
</gene>
<dbReference type="AlphaFoldDB" id="A0A699K9B9"/>
<sequence length="159" mass="18246">GNGGHYVLKSGNEDSNIINLFECLPVAETLSIPLDNYYYIIRIDNGNFDVDYVVREAGLLPEDDICSFTLKDYADIWLEHLNELQIRSFKNQGNELNFVKLILAKSHVLKKVVIYLDHEEVVHNKELQICKVLLSSPRASPVSLFNEREAYYCNTLSFC</sequence>
<accession>A0A699K9B9</accession>
<comment type="caution">
    <text evidence="2">The sequence shown here is derived from an EMBL/GenBank/DDBJ whole genome shotgun (WGS) entry which is preliminary data.</text>
</comment>
<organism evidence="2">
    <name type="scientific">Tanacetum cinerariifolium</name>
    <name type="common">Dalmatian daisy</name>
    <name type="synonym">Chrysanthemum cinerariifolium</name>
    <dbReference type="NCBI Taxonomy" id="118510"/>
    <lineage>
        <taxon>Eukaryota</taxon>
        <taxon>Viridiplantae</taxon>
        <taxon>Streptophyta</taxon>
        <taxon>Embryophyta</taxon>
        <taxon>Tracheophyta</taxon>
        <taxon>Spermatophyta</taxon>
        <taxon>Magnoliopsida</taxon>
        <taxon>eudicotyledons</taxon>
        <taxon>Gunneridae</taxon>
        <taxon>Pentapetalae</taxon>
        <taxon>asterids</taxon>
        <taxon>campanulids</taxon>
        <taxon>Asterales</taxon>
        <taxon>Asteraceae</taxon>
        <taxon>Asteroideae</taxon>
        <taxon>Anthemideae</taxon>
        <taxon>Anthemidinae</taxon>
        <taxon>Tanacetum</taxon>
    </lineage>
</organism>
<dbReference type="InterPro" id="IPR006566">
    <property type="entry name" value="FBD"/>
</dbReference>
<dbReference type="Pfam" id="PF08387">
    <property type="entry name" value="FBD"/>
    <property type="match status" value="1"/>
</dbReference>
<feature type="non-terminal residue" evidence="2">
    <location>
        <position position="1"/>
    </location>
</feature>
<feature type="domain" description="FBD" evidence="1">
    <location>
        <begin position="78"/>
        <end position="114"/>
    </location>
</feature>
<name>A0A699K9B9_TANCI</name>
<protein>
    <recommendedName>
        <fullName evidence="1">FBD domain-containing protein</fullName>
    </recommendedName>
</protein>
<evidence type="ECO:0000313" key="2">
    <source>
        <dbReference type="EMBL" id="GFA82945.1"/>
    </source>
</evidence>